<evidence type="ECO:0000256" key="1">
    <source>
        <dbReference type="SAM" id="MobiDB-lite"/>
    </source>
</evidence>
<evidence type="ECO:0000313" key="3">
    <source>
        <dbReference type="Proteomes" id="UP000582643"/>
    </source>
</evidence>
<reference evidence="2 3" key="1">
    <citation type="submission" date="2020-08" db="EMBL/GenBank/DDBJ databases">
        <title>Genomic Encyclopedia of Type Strains, Phase III (KMG-III): the genomes of soil and plant-associated and newly described type strains.</title>
        <authorList>
            <person name="Whitman W."/>
        </authorList>
    </citation>
    <scope>NUCLEOTIDE SEQUENCE [LARGE SCALE GENOMIC DNA]</scope>
    <source>
        <strain evidence="2 3">SFB5A</strain>
    </source>
</reference>
<feature type="compositionally biased region" description="Basic and acidic residues" evidence="1">
    <location>
        <begin position="70"/>
        <end position="81"/>
    </location>
</feature>
<name>A0A7W7TVS0_9ACTN</name>
<dbReference type="AlphaFoldDB" id="A0A7W7TVS0"/>
<gene>
    <name evidence="2" type="ORF">GGE06_001129</name>
</gene>
<feature type="compositionally biased region" description="Basic and acidic residues" evidence="1">
    <location>
        <begin position="10"/>
        <end position="27"/>
    </location>
</feature>
<feature type="compositionally biased region" description="Basic and acidic residues" evidence="1">
    <location>
        <begin position="33"/>
        <end position="42"/>
    </location>
</feature>
<keyword evidence="3" id="KW-1185">Reference proteome</keyword>
<proteinExistence type="predicted"/>
<organism evidence="2 3">
    <name type="scientific">Streptomyces nymphaeiformis</name>
    <dbReference type="NCBI Taxonomy" id="2663842"/>
    <lineage>
        <taxon>Bacteria</taxon>
        <taxon>Bacillati</taxon>
        <taxon>Actinomycetota</taxon>
        <taxon>Actinomycetes</taxon>
        <taxon>Kitasatosporales</taxon>
        <taxon>Streptomycetaceae</taxon>
        <taxon>Streptomyces</taxon>
    </lineage>
</organism>
<comment type="caution">
    <text evidence="2">The sequence shown here is derived from an EMBL/GenBank/DDBJ whole genome shotgun (WGS) entry which is preliminary data.</text>
</comment>
<evidence type="ECO:0000313" key="2">
    <source>
        <dbReference type="EMBL" id="MBB4980241.1"/>
    </source>
</evidence>
<dbReference type="EMBL" id="JACHJY010000001">
    <property type="protein sequence ID" value="MBB4980241.1"/>
    <property type="molecule type" value="Genomic_DNA"/>
</dbReference>
<feature type="region of interest" description="Disordered" evidence="1">
    <location>
        <begin position="1"/>
        <end position="81"/>
    </location>
</feature>
<dbReference type="Proteomes" id="UP000582643">
    <property type="component" value="Unassembled WGS sequence"/>
</dbReference>
<protein>
    <submittedName>
        <fullName evidence="2">Uncharacterized protein</fullName>
    </submittedName>
</protein>
<accession>A0A7W7TVS0</accession>
<sequence length="81" mass="10047">MRYGYGRQLRGREPAHRHPERRRDRHDPRLRRPRVERAERPHVRARQPRLPQDRADEREDLARRRPRPHPHAEVRTRHPIG</sequence>
<feature type="compositionally biased region" description="Basic and acidic residues" evidence="1">
    <location>
        <begin position="51"/>
        <end position="63"/>
    </location>
</feature>